<reference evidence="1 2" key="1">
    <citation type="submission" date="2024-06" db="EMBL/GenBank/DDBJ databases">
        <title>The Natural Products Discovery Center: Release of the First 8490 Sequenced Strains for Exploring Actinobacteria Biosynthetic Diversity.</title>
        <authorList>
            <person name="Kalkreuter E."/>
            <person name="Kautsar S.A."/>
            <person name="Yang D."/>
            <person name="Bader C.D."/>
            <person name="Teijaro C.N."/>
            <person name="Fluegel L."/>
            <person name="Davis C.M."/>
            <person name="Simpson J.R."/>
            <person name="Lauterbach L."/>
            <person name="Steele A.D."/>
            <person name="Gui C."/>
            <person name="Meng S."/>
            <person name="Li G."/>
            <person name="Viehrig K."/>
            <person name="Ye F."/>
            <person name="Su P."/>
            <person name="Kiefer A.F."/>
            <person name="Nichols A."/>
            <person name="Cepeda A.J."/>
            <person name="Yan W."/>
            <person name="Fan B."/>
            <person name="Jiang Y."/>
            <person name="Adhikari A."/>
            <person name="Zheng C.-J."/>
            <person name="Schuster L."/>
            <person name="Cowan T.M."/>
            <person name="Smanski M.J."/>
            <person name="Chevrette M.G."/>
            <person name="De Carvalho L.P.S."/>
            <person name="Shen B."/>
        </authorList>
    </citation>
    <scope>NUCLEOTIDE SEQUENCE [LARGE SCALE GENOMIC DNA]</scope>
    <source>
        <strain evidence="1 2">NPDC019583</strain>
    </source>
</reference>
<evidence type="ECO:0008006" key="3">
    <source>
        <dbReference type="Google" id="ProtNLM"/>
    </source>
</evidence>
<evidence type="ECO:0000313" key="2">
    <source>
        <dbReference type="Proteomes" id="UP001550603"/>
    </source>
</evidence>
<sequence>MTTAPTVELKDYPAAHWNSDEAGRCARCSEPCKKYGSMANPLCRGCFAKTAAGWGPVVRQKGYNA</sequence>
<evidence type="ECO:0000313" key="1">
    <source>
        <dbReference type="EMBL" id="MEU2264903.1"/>
    </source>
</evidence>
<gene>
    <name evidence="1" type="ORF">ABZ568_00315</name>
</gene>
<protein>
    <recommendedName>
        <fullName evidence="3">PRL2-8</fullName>
    </recommendedName>
</protein>
<proteinExistence type="predicted"/>
<dbReference type="Proteomes" id="UP001550603">
    <property type="component" value="Unassembled WGS sequence"/>
</dbReference>
<organism evidence="1 2">
    <name type="scientific">Streptomyces olindensis</name>
    <dbReference type="NCBI Taxonomy" id="358823"/>
    <lineage>
        <taxon>Bacteria</taxon>
        <taxon>Bacillati</taxon>
        <taxon>Actinomycetota</taxon>
        <taxon>Actinomycetes</taxon>
        <taxon>Kitasatosporales</taxon>
        <taxon>Streptomycetaceae</taxon>
        <taxon>Streptomyces</taxon>
    </lineage>
</organism>
<comment type="caution">
    <text evidence="1">The sequence shown here is derived from an EMBL/GenBank/DDBJ whole genome shotgun (WGS) entry which is preliminary data.</text>
</comment>
<dbReference type="RefSeq" id="WP_359784202.1">
    <property type="nucleotide sequence ID" value="NZ_JBEYBN010000001.1"/>
</dbReference>
<name>A0ABV2XLN4_9ACTN</name>
<dbReference type="EMBL" id="JBEYBN010000001">
    <property type="protein sequence ID" value="MEU2264903.1"/>
    <property type="molecule type" value="Genomic_DNA"/>
</dbReference>
<accession>A0ABV2XLN4</accession>
<keyword evidence="2" id="KW-1185">Reference proteome</keyword>